<feature type="transmembrane region" description="Helical" evidence="8">
    <location>
        <begin position="209"/>
        <end position="228"/>
    </location>
</feature>
<gene>
    <name evidence="10" type="ORF">SAMN05877753_103445</name>
</gene>
<dbReference type="SUPFAM" id="SSF103473">
    <property type="entry name" value="MFS general substrate transporter"/>
    <property type="match status" value="1"/>
</dbReference>
<comment type="similarity">
    <text evidence="2">Belongs to the major facilitator superfamily.</text>
</comment>
<feature type="domain" description="Major facilitator superfamily (MFS) profile" evidence="9">
    <location>
        <begin position="11"/>
        <end position="378"/>
    </location>
</feature>
<evidence type="ECO:0000256" key="2">
    <source>
        <dbReference type="ARBA" id="ARBA00008335"/>
    </source>
</evidence>
<feature type="transmembrane region" description="Helical" evidence="8">
    <location>
        <begin position="134"/>
        <end position="154"/>
    </location>
</feature>
<sequence>MVESRKILFFTGVVLVMCGVFVACNIYTLIPIYPHVSESLDVKTQQVVFGSTLFTLFYSFGLLTFGAISDAFGRRIIIIFGLLTSAITTLLVGLSPTIESLYLFRAIQGFSLATFAPVTFTYCFEAFPARYRTLVISLINTGFLVAGILGQVISQVFADISHWRDTYYFFAISYAALFVMTFVSLPKIKEACNRGELLKTYRRIVQNKSLLKCYGIVFTLLFSFIAFYDGLNHFYSDNPNELFMLRVTGLFGAILSFFTGKILDKWGDMKTLYLGLFLGITSLTLLIFDPSFHILAIVSILLVSSVSILVPTMITIIGSIAGKDRAKALSIYSFILLTGATAASPIAIWLSFKITVLLLIFLFLANLLLGTSLFPKTKRQSARL</sequence>
<evidence type="ECO:0000256" key="4">
    <source>
        <dbReference type="ARBA" id="ARBA00022475"/>
    </source>
</evidence>
<feature type="transmembrane region" description="Helical" evidence="8">
    <location>
        <begin position="243"/>
        <end position="260"/>
    </location>
</feature>
<feature type="transmembrane region" description="Helical" evidence="8">
    <location>
        <begin position="329"/>
        <end position="350"/>
    </location>
</feature>
<organism evidence="10 11">
    <name type="scientific">Bacillus oleivorans</name>
    <dbReference type="NCBI Taxonomy" id="1448271"/>
    <lineage>
        <taxon>Bacteria</taxon>
        <taxon>Bacillati</taxon>
        <taxon>Bacillota</taxon>
        <taxon>Bacilli</taxon>
        <taxon>Bacillales</taxon>
        <taxon>Bacillaceae</taxon>
        <taxon>Bacillus</taxon>
    </lineage>
</organism>
<evidence type="ECO:0000256" key="3">
    <source>
        <dbReference type="ARBA" id="ARBA00022448"/>
    </source>
</evidence>
<keyword evidence="3" id="KW-0813">Transport</keyword>
<keyword evidence="7 8" id="KW-0472">Membrane</keyword>
<dbReference type="RefSeq" id="WP_097158354.1">
    <property type="nucleotide sequence ID" value="NZ_JBEPMQ010000002.1"/>
</dbReference>
<evidence type="ECO:0000256" key="8">
    <source>
        <dbReference type="SAM" id="Phobius"/>
    </source>
</evidence>
<evidence type="ECO:0000259" key="9">
    <source>
        <dbReference type="PROSITE" id="PS50850"/>
    </source>
</evidence>
<evidence type="ECO:0000256" key="6">
    <source>
        <dbReference type="ARBA" id="ARBA00022989"/>
    </source>
</evidence>
<dbReference type="EMBL" id="OAOP01000003">
    <property type="protein sequence ID" value="SNX70062.1"/>
    <property type="molecule type" value="Genomic_DNA"/>
</dbReference>
<feature type="transmembrane region" description="Helical" evidence="8">
    <location>
        <begin position="102"/>
        <end position="122"/>
    </location>
</feature>
<evidence type="ECO:0000256" key="5">
    <source>
        <dbReference type="ARBA" id="ARBA00022692"/>
    </source>
</evidence>
<feature type="transmembrane region" description="Helical" evidence="8">
    <location>
        <begin position="166"/>
        <end position="188"/>
    </location>
</feature>
<evidence type="ECO:0000256" key="7">
    <source>
        <dbReference type="ARBA" id="ARBA00023136"/>
    </source>
</evidence>
<protein>
    <submittedName>
        <fullName evidence="10">Predicted MFS family arabinose efflux permease</fullName>
    </submittedName>
</protein>
<dbReference type="PROSITE" id="PS51257">
    <property type="entry name" value="PROKAR_LIPOPROTEIN"/>
    <property type="match status" value="1"/>
</dbReference>
<dbReference type="InterPro" id="IPR020846">
    <property type="entry name" value="MFS_dom"/>
</dbReference>
<proteinExistence type="inferred from homology"/>
<evidence type="ECO:0000313" key="10">
    <source>
        <dbReference type="EMBL" id="SNX70062.1"/>
    </source>
</evidence>
<keyword evidence="5 8" id="KW-0812">Transmembrane</keyword>
<feature type="transmembrane region" description="Helical" evidence="8">
    <location>
        <begin position="48"/>
        <end position="69"/>
    </location>
</feature>
<dbReference type="Proteomes" id="UP000219546">
    <property type="component" value="Unassembled WGS sequence"/>
</dbReference>
<keyword evidence="4" id="KW-1003">Cell membrane</keyword>
<keyword evidence="6 8" id="KW-1133">Transmembrane helix</keyword>
<dbReference type="AlphaFoldDB" id="A0A285CR99"/>
<dbReference type="OrthoDB" id="9781156at2"/>
<dbReference type="PROSITE" id="PS50850">
    <property type="entry name" value="MFS"/>
    <property type="match status" value="1"/>
</dbReference>
<dbReference type="Pfam" id="PF07690">
    <property type="entry name" value="MFS_1"/>
    <property type="match status" value="1"/>
</dbReference>
<feature type="transmembrane region" description="Helical" evidence="8">
    <location>
        <begin position="272"/>
        <end position="288"/>
    </location>
</feature>
<dbReference type="GO" id="GO:0005886">
    <property type="term" value="C:plasma membrane"/>
    <property type="evidence" value="ECO:0007669"/>
    <property type="project" value="UniProtKB-SubCell"/>
</dbReference>
<dbReference type="GO" id="GO:0022857">
    <property type="term" value="F:transmembrane transporter activity"/>
    <property type="evidence" value="ECO:0007669"/>
    <property type="project" value="InterPro"/>
</dbReference>
<dbReference type="InterPro" id="IPR036259">
    <property type="entry name" value="MFS_trans_sf"/>
</dbReference>
<feature type="transmembrane region" description="Helical" evidence="8">
    <location>
        <begin position="76"/>
        <end position="96"/>
    </location>
</feature>
<dbReference type="PANTHER" id="PTHR43271:SF2">
    <property type="entry name" value="BLL2771 PROTEIN"/>
    <property type="match status" value="1"/>
</dbReference>
<keyword evidence="11" id="KW-1185">Reference proteome</keyword>
<feature type="transmembrane region" description="Helical" evidence="8">
    <location>
        <begin position="294"/>
        <end position="317"/>
    </location>
</feature>
<name>A0A285CR99_9BACI</name>
<feature type="transmembrane region" description="Helical" evidence="8">
    <location>
        <begin position="356"/>
        <end position="374"/>
    </location>
</feature>
<accession>A0A285CR99</accession>
<feature type="transmembrane region" description="Helical" evidence="8">
    <location>
        <begin position="7"/>
        <end position="28"/>
    </location>
</feature>
<reference evidence="10 11" key="1">
    <citation type="submission" date="2017-08" db="EMBL/GenBank/DDBJ databases">
        <authorList>
            <person name="de Groot N.N."/>
        </authorList>
    </citation>
    <scope>NUCLEOTIDE SEQUENCE [LARGE SCALE GENOMIC DNA]</scope>
    <source>
        <strain evidence="10 11">JC228</strain>
    </source>
</reference>
<evidence type="ECO:0000256" key="1">
    <source>
        <dbReference type="ARBA" id="ARBA00004651"/>
    </source>
</evidence>
<comment type="subcellular location">
    <subcellularLocation>
        <location evidence="1">Cell membrane</location>
        <topology evidence="1">Multi-pass membrane protein</topology>
    </subcellularLocation>
</comment>
<dbReference type="Gene3D" id="1.20.1250.20">
    <property type="entry name" value="MFS general substrate transporter like domains"/>
    <property type="match status" value="1"/>
</dbReference>
<dbReference type="PANTHER" id="PTHR43271">
    <property type="entry name" value="BLL2771 PROTEIN"/>
    <property type="match status" value="1"/>
</dbReference>
<dbReference type="CDD" id="cd17324">
    <property type="entry name" value="MFS_NepI_like"/>
    <property type="match status" value="1"/>
</dbReference>
<evidence type="ECO:0000313" key="11">
    <source>
        <dbReference type="Proteomes" id="UP000219546"/>
    </source>
</evidence>
<dbReference type="InterPro" id="IPR011701">
    <property type="entry name" value="MFS"/>
</dbReference>